<feature type="transmembrane region" description="Helical" evidence="1">
    <location>
        <begin position="93"/>
        <end position="118"/>
    </location>
</feature>
<dbReference type="Proteomes" id="UP000050867">
    <property type="component" value="Unassembled WGS sequence"/>
</dbReference>
<sequence length="175" mass="18002">MSSFSTSRGQRPARRSRARIVVPLLLVAWLVLEVWLIGLVSQATSVPATLGLLVAGAVLGGLVIRRAGVRAWRALSAAVRAGATTVPESTGAGLVMLGGALLILPGFASDAVALLLLFPVTRALLRRAVHAVPTGHGPLGTAYQQARIHHPGGQVIQGEVIDRDAPAGPEGGPRA</sequence>
<dbReference type="InterPro" id="IPR007313">
    <property type="entry name" value="FxsA"/>
</dbReference>
<dbReference type="eggNOG" id="COG3030">
    <property type="taxonomic scope" value="Bacteria"/>
</dbReference>
<dbReference type="AlphaFoldDB" id="A0A0T6LWF9"/>
<proteinExistence type="predicted"/>
<dbReference type="STRING" id="76728.AQ490_15510"/>
<accession>A0A0T6LWF9</accession>
<evidence type="ECO:0000313" key="3">
    <source>
        <dbReference type="Proteomes" id="UP000050867"/>
    </source>
</evidence>
<dbReference type="OrthoDB" id="5192742at2"/>
<evidence type="ECO:0008006" key="4">
    <source>
        <dbReference type="Google" id="ProtNLM"/>
    </source>
</evidence>
<dbReference type="NCBIfam" id="NF008528">
    <property type="entry name" value="PRK11463.1-2"/>
    <property type="match status" value="1"/>
</dbReference>
<keyword evidence="1" id="KW-0812">Transmembrane</keyword>
<dbReference type="EMBL" id="LLZU01000005">
    <property type="protein sequence ID" value="KRV50487.1"/>
    <property type="molecule type" value="Genomic_DNA"/>
</dbReference>
<protein>
    <recommendedName>
        <fullName evidence="4">FxsA family protein</fullName>
    </recommendedName>
</protein>
<name>A0A0T6LWF9_WENVI</name>
<gene>
    <name evidence="2" type="ORF">AQ490_15510</name>
</gene>
<comment type="caution">
    <text evidence="2">The sequence shown here is derived from an EMBL/GenBank/DDBJ whole genome shotgun (WGS) entry which is preliminary data.</text>
</comment>
<keyword evidence="3" id="KW-1185">Reference proteome</keyword>
<dbReference type="PANTHER" id="PTHR35335">
    <property type="entry name" value="UPF0716 PROTEIN FXSA"/>
    <property type="match status" value="1"/>
</dbReference>
<keyword evidence="1" id="KW-1133">Transmembrane helix</keyword>
<dbReference type="Pfam" id="PF04186">
    <property type="entry name" value="FxsA"/>
    <property type="match status" value="1"/>
</dbReference>
<dbReference type="NCBIfam" id="NF008527">
    <property type="entry name" value="PRK11463.1-1"/>
    <property type="match status" value="1"/>
</dbReference>
<dbReference type="GO" id="GO:0016020">
    <property type="term" value="C:membrane"/>
    <property type="evidence" value="ECO:0007669"/>
    <property type="project" value="InterPro"/>
</dbReference>
<reference evidence="2 3" key="1">
    <citation type="submission" date="2015-10" db="EMBL/GenBank/DDBJ databases">
        <title>Draft genome sequence of pyrrolomycin-producing Streptomyces vitaminophilus.</title>
        <authorList>
            <person name="Graham D.E."/>
            <person name="Mahan K.M."/>
            <person name="Klingeman D.M."/>
            <person name="Hettich R.L."/>
            <person name="Parry R.J."/>
        </authorList>
    </citation>
    <scope>NUCLEOTIDE SEQUENCE [LARGE SCALE GENOMIC DNA]</scope>
    <source>
        <strain evidence="2 3">ATCC 31673</strain>
    </source>
</reference>
<dbReference type="RefSeq" id="WP_018381638.1">
    <property type="nucleotide sequence ID" value="NZ_LLZU01000005.1"/>
</dbReference>
<keyword evidence="1" id="KW-0472">Membrane</keyword>
<organism evidence="2 3">
    <name type="scientific">Wenjunlia vitaminophila</name>
    <name type="common">Streptomyces vitaminophilus</name>
    <dbReference type="NCBI Taxonomy" id="76728"/>
    <lineage>
        <taxon>Bacteria</taxon>
        <taxon>Bacillati</taxon>
        <taxon>Actinomycetota</taxon>
        <taxon>Actinomycetes</taxon>
        <taxon>Kitasatosporales</taxon>
        <taxon>Streptomycetaceae</taxon>
        <taxon>Wenjunlia</taxon>
    </lineage>
</organism>
<dbReference type="PANTHER" id="PTHR35335:SF1">
    <property type="entry name" value="UPF0716 PROTEIN FXSA"/>
    <property type="match status" value="1"/>
</dbReference>
<evidence type="ECO:0000256" key="1">
    <source>
        <dbReference type="SAM" id="Phobius"/>
    </source>
</evidence>
<feature type="transmembrane region" description="Helical" evidence="1">
    <location>
        <begin position="20"/>
        <end position="40"/>
    </location>
</feature>
<feature type="transmembrane region" description="Helical" evidence="1">
    <location>
        <begin position="46"/>
        <end position="64"/>
    </location>
</feature>
<evidence type="ECO:0000313" key="2">
    <source>
        <dbReference type="EMBL" id="KRV50487.1"/>
    </source>
</evidence>